<dbReference type="InterPro" id="IPR013785">
    <property type="entry name" value="Aldolase_TIM"/>
</dbReference>
<dbReference type="InterPro" id="IPR034291">
    <property type="entry name" value="TMP_synthase"/>
</dbReference>
<comment type="function">
    <text evidence="9">Condenses 4-methyl-5-(beta-hydroxyethyl)thiazole monophosphate (THZ-P) and 2-methyl-4-amino-5-hydroxymethyl pyrimidine pyrophosphate (HMP-PP) to form thiamine monophosphate (TMP).</text>
</comment>
<feature type="binding site" evidence="9">
    <location>
        <begin position="185"/>
        <end position="186"/>
    </location>
    <ligand>
        <name>2-[(2R,5Z)-2-carboxy-4-methylthiazol-5(2H)-ylidene]ethyl phosphate</name>
        <dbReference type="ChEBI" id="CHEBI:62899"/>
    </ligand>
</feature>
<dbReference type="InterPro" id="IPR022998">
    <property type="entry name" value="ThiamineP_synth_TenI"/>
</dbReference>
<evidence type="ECO:0000259" key="12">
    <source>
        <dbReference type="Pfam" id="PF02581"/>
    </source>
</evidence>
<feature type="binding site" evidence="9">
    <location>
        <position position="138"/>
    </location>
    <ligand>
        <name>4-amino-2-methyl-5-(diphosphooxymethyl)pyrimidine</name>
        <dbReference type="ChEBI" id="CHEBI:57841"/>
    </ligand>
</feature>
<comment type="similarity">
    <text evidence="9 10">Belongs to the thiamine-phosphate synthase family.</text>
</comment>
<comment type="catalytic activity">
    <reaction evidence="8 9 10">
        <text>2-[(2R,5Z)-2-carboxy-4-methylthiazol-5(2H)-ylidene]ethyl phosphate + 4-amino-2-methyl-5-(diphosphooxymethyl)pyrimidine + 2 H(+) = thiamine phosphate + CO2 + diphosphate</text>
        <dbReference type="Rhea" id="RHEA:47844"/>
        <dbReference type="ChEBI" id="CHEBI:15378"/>
        <dbReference type="ChEBI" id="CHEBI:16526"/>
        <dbReference type="ChEBI" id="CHEBI:33019"/>
        <dbReference type="ChEBI" id="CHEBI:37575"/>
        <dbReference type="ChEBI" id="CHEBI:57841"/>
        <dbReference type="ChEBI" id="CHEBI:62899"/>
        <dbReference type="EC" id="2.5.1.3"/>
    </reaction>
</comment>
<dbReference type="Pfam" id="PF02581">
    <property type="entry name" value="TMP-TENI"/>
    <property type="match status" value="1"/>
</dbReference>
<protein>
    <recommendedName>
        <fullName evidence="9">Thiamine-phosphate synthase</fullName>
        <shortName evidence="9">TP synthase</shortName>
        <shortName evidence="9">TPS</shortName>
        <ecNumber evidence="9">2.5.1.3</ecNumber>
    </recommendedName>
    <alternativeName>
        <fullName evidence="9">Thiamine-phosphate pyrophosphorylase</fullName>
        <shortName evidence="9">TMP pyrophosphorylase</shortName>
        <shortName evidence="9">TMP-PPase</shortName>
    </alternativeName>
</protein>
<dbReference type="SUPFAM" id="SSF51391">
    <property type="entry name" value="Thiamin phosphate synthase"/>
    <property type="match status" value="1"/>
</dbReference>
<evidence type="ECO:0000256" key="3">
    <source>
        <dbReference type="ARBA" id="ARBA00022723"/>
    </source>
</evidence>
<accession>A0A1F6CUI9</accession>
<name>A0A1F6CUI9_HANXR</name>
<feature type="binding site" evidence="9">
    <location>
        <position position="109"/>
    </location>
    <ligand>
        <name>4-amino-2-methyl-5-(diphosphooxymethyl)pyrimidine</name>
        <dbReference type="ChEBI" id="CHEBI:57841"/>
    </ligand>
</feature>
<dbReference type="UniPathway" id="UPA00060">
    <property type="reaction ID" value="UER00141"/>
</dbReference>
<dbReference type="InterPro" id="IPR036206">
    <property type="entry name" value="ThiamineP_synth_sf"/>
</dbReference>
<evidence type="ECO:0000256" key="9">
    <source>
        <dbReference type="HAMAP-Rule" id="MF_00097"/>
    </source>
</evidence>
<evidence type="ECO:0000256" key="10">
    <source>
        <dbReference type="RuleBase" id="RU003826"/>
    </source>
</evidence>
<comment type="cofactor">
    <cofactor evidence="9">
        <name>Mg(2+)</name>
        <dbReference type="ChEBI" id="CHEBI:18420"/>
    </cofactor>
    <text evidence="9">Binds 1 Mg(2+) ion per subunit.</text>
</comment>
<feature type="binding site" evidence="9">
    <location>
        <position position="165"/>
    </location>
    <ligand>
        <name>2-[(2R,5Z)-2-carboxy-4-methylthiazol-5(2H)-ylidene]ethyl phosphate</name>
        <dbReference type="ChEBI" id="CHEBI:62899"/>
    </ligand>
</feature>
<feature type="binding site" evidence="9">
    <location>
        <position position="71"/>
    </location>
    <ligand>
        <name>Mg(2+)</name>
        <dbReference type="ChEBI" id="CHEBI:18420"/>
    </ligand>
</feature>
<evidence type="ECO:0000256" key="6">
    <source>
        <dbReference type="ARBA" id="ARBA00047334"/>
    </source>
</evidence>
<feature type="domain" description="Thiamine phosphate synthase/TenI" evidence="12">
    <location>
        <begin position="8"/>
        <end position="188"/>
    </location>
</feature>
<feature type="binding site" evidence="9">
    <location>
        <begin position="38"/>
        <end position="42"/>
    </location>
    <ligand>
        <name>4-amino-2-methyl-5-(diphosphooxymethyl)pyrimidine</name>
        <dbReference type="ChEBI" id="CHEBI:57841"/>
    </ligand>
</feature>
<feature type="binding site" evidence="9">
    <location>
        <begin position="135"/>
        <end position="137"/>
    </location>
    <ligand>
        <name>2-[(2R,5Z)-2-carboxy-4-methylthiazol-5(2H)-ylidene]ethyl phosphate</name>
        <dbReference type="ChEBI" id="CHEBI:62899"/>
    </ligand>
</feature>
<evidence type="ECO:0000256" key="11">
    <source>
        <dbReference type="RuleBase" id="RU004253"/>
    </source>
</evidence>
<dbReference type="GO" id="GO:0000287">
    <property type="term" value="F:magnesium ion binding"/>
    <property type="evidence" value="ECO:0007669"/>
    <property type="project" value="UniProtKB-UniRule"/>
</dbReference>
<comment type="pathway">
    <text evidence="1 9 11">Cofactor biosynthesis; thiamine diphosphate biosynthesis; thiamine phosphate from 4-amino-2-methyl-5-diphosphomethylpyrimidine and 4-methyl-5-(2-phosphoethyl)-thiazole: step 1/1.</text>
</comment>
<evidence type="ECO:0000313" key="14">
    <source>
        <dbReference type="Proteomes" id="UP000178606"/>
    </source>
</evidence>
<dbReference type="HAMAP" id="MF_00097">
    <property type="entry name" value="TMP_synthase"/>
    <property type="match status" value="1"/>
</dbReference>
<dbReference type="Proteomes" id="UP000178606">
    <property type="component" value="Unassembled WGS sequence"/>
</dbReference>
<reference evidence="13 14" key="1">
    <citation type="journal article" date="2016" name="Nat. Commun.">
        <title>Thousands of microbial genomes shed light on interconnected biogeochemical processes in an aquifer system.</title>
        <authorList>
            <person name="Anantharaman K."/>
            <person name="Brown C.T."/>
            <person name="Hug L.A."/>
            <person name="Sharon I."/>
            <person name="Castelle C.J."/>
            <person name="Probst A.J."/>
            <person name="Thomas B.C."/>
            <person name="Singh A."/>
            <person name="Wilkins M.J."/>
            <person name="Karaoz U."/>
            <person name="Brodie E.L."/>
            <person name="Williams K.H."/>
            <person name="Hubbard S.S."/>
            <person name="Banfield J.F."/>
        </authorList>
    </citation>
    <scope>NUCLEOTIDE SEQUENCE [LARGE SCALE GENOMIC DNA]</scope>
    <source>
        <strain evidence="14">RIFCSPLOWO2_12_FULL_64_10</strain>
    </source>
</reference>
<comment type="catalytic activity">
    <reaction evidence="7 9 10">
        <text>2-(2-carboxy-4-methylthiazol-5-yl)ethyl phosphate + 4-amino-2-methyl-5-(diphosphooxymethyl)pyrimidine + 2 H(+) = thiamine phosphate + CO2 + diphosphate</text>
        <dbReference type="Rhea" id="RHEA:47848"/>
        <dbReference type="ChEBI" id="CHEBI:15378"/>
        <dbReference type="ChEBI" id="CHEBI:16526"/>
        <dbReference type="ChEBI" id="CHEBI:33019"/>
        <dbReference type="ChEBI" id="CHEBI:37575"/>
        <dbReference type="ChEBI" id="CHEBI:57841"/>
        <dbReference type="ChEBI" id="CHEBI:62890"/>
        <dbReference type="EC" id="2.5.1.3"/>
    </reaction>
</comment>
<dbReference type="FunFam" id="3.20.20.70:FF:000096">
    <property type="entry name" value="Thiamine-phosphate synthase"/>
    <property type="match status" value="1"/>
</dbReference>
<evidence type="ECO:0000256" key="8">
    <source>
        <dbReference type="ARBA" id="ARBA00047883"/>
    </source>
</evidence>
<sequence>MKRLVKGLYVIVDPEAARGRDLVGVTAAAVRGGADAVQLRAKGMGGRALYETACALREVCRAGGAVFIVNDRADVAAAADADGVHVGQEDLPVAQVRRAVGPGRIVGASAKTVDLAVQAVREGADYLGVGAMFASPTKPGSSVIGPEGLREIRAAVRATIVGIGGVDAGNAGLVMRAGADGVAVISAVVGAEDVEAAARRIKEAIRGMA</sequence>
<keyword evidence="2 9" id="KW-0808">Transferase</keyword>
<dbReference type="GO" id="GO:0005737">
    <property type="term" value="C:cytoplasm"/>
    <property type="evidence" value="ECO:0007669"/>
    <property type="project" value="TreeGrafter"/>
</dbReference>
<dbReference type="Gene3D" id="3.20.20.70">
    <property type="entry name" value="Aldolase class I"/>
    <property type="match status" value="1"/>
</dbReference>
<evidence type="ECO:0000256" key="7">
    <source>
        <dbReference type="ARBA" id="ARBA00047851"/>
    </source>
</evidence>
<feature type="binding site" evidence="9">
    <location>
        <position position="90"/>
    </location>
    <ligand>
        <name>Mg(2+)</name>
        <dbReference type="ChEBI" id="CHEBI:18420"/>
    </ligand>
</feature>
<proteinExistence type="inferred from homology"/>
<evidence type="ECO:0000256" key="1">
    <source>
        <dbReference type="ARBA" id="ARBA00005165"/>
    </source>
</evidence>
<comment type="catalytic activity">
    <reaction evidence="6 9 10">
        <text>4-methyl-5-(2-phosphooxyethyl)-thiazole + 4-amino-2-methyl-5-(diphosphooxymethyl)pyrimidine + H(+) = thiamine phosphate + diphosphate</text>
        <dbReference type="Rhea" id="RHEA:22328"/>
        <dbReference type="ChEBI" id="CHEBI:15378"/>
        <dbReference type="ChEBI" id="CHEBI:33019"/>
        <dbReference type="ChEBI" id="CHEBI:37575"/>
        <dbReference type="ChEBI" id="CHEBI:57841"/>
        <dbReference type="ChEBI" id="CHEBI:58296"/>
        <dbReference type="EC" id="2.5.1.3"/>
    </reaction>
</comment>
<dbReference type="GO" id="GO:0004789">
    <property type="term" value="F:thiamine-phosphate diphosphorylase activity"/>
    <property type="evidence" value="ECO:0007669"/>
    <property type="project" value="UniProtKB-UniRule"/>
</dbReference>
<evidence type="ECO:0000313" key="13">
    <source>
        <dbReference type="EMBL" id="OGG52829.1"/>
    </source>
</evidence>
<gene>
    <name evidence="9" type="primary">thiE</name>
    <name evidence="13" type="ORF">A3F84_14215</name>
</gene>
<evidence type="ECO:0000256" key="4">
    <source>
        <dbReference type="ARBA" id="ARBA00022842"/>
    </source>
</evidence>
<keyword evidence="5 9" id="KW-0784">Thiamine biosynthesis</keyword>
<evidence type="ECO:0000256" key="5">
    <source>
        <dbReference type="ARBA" id="ARBA00022977"/>
    </source>
</evidence>
<dbReference type="EMBL" id="MFKF01000132">
    <property type="protein sequence ID" value="OGG52829.1"/>
    <property type="molecule type" value="Genomic_DNA"/>
</dbReference>
<organism evidence="13 14">
    <name type="scientific">Handelsmanbacteria sp. (strain RIFCSPLOWO2_12_FULL_64_10)</name>
    <dbReference type="NCBI Taxonomy" id="1817868"/>
    <lineage>
        <taxon>Bacteria</taxon>
        <taxon>Candidatus Handelsmaniibacteriota</taxon>
    </lineage>
</organism>
<dbReference type="AlphaFoldDB" id="A0A1F6CUI9"/>
<dbReference type="CDD" id="cd00564">
    <property type="entry name" value="TMP_TenI"/>
    <property type="match status" value="1"/>
</dbReference>
<comment type="caution">
    <text evidence="13">The sequence shown here is derived from an EMBL/GenBank/DDBJ whole genome shotgun (WGS) entry which is preliminary data.</text>
</comment>
<dbReference type="EC" id="2.5.1.3" evidence="9"/>
<keyword evidence="3 9" id="KW-0479">Metal-binding</keyword>
<dbReference type="GO" id="GO:0009229">
    <property type="term" value="P:thiamine diphosphate biosynthetic process"/>
    <property type="evidence" value="ECO:0007669"/>
    <property type="project" value="UniProtKB-UniRule"/>
</dbReference>
<dbReference type="PANTHER" id="PTHR20857:SF15">
    <property type="entry name" value="THIAMINE-PHOSPHATE SYNTHASE"/>
    <property type="match status" value="1"/>
</dbReference>
<dbReference type="GO" id="GO:0009228">
    <property type="term" value="P:thiamine biosynthetic process"/>
    <property type="evidence" value="ECO:0007669"/>
    <property type="project" value="UniProtKB-KW"/>
</dbReference>
<dbReference type="NCBIfam" id="TIGR00693">
    <property type="entry name" value="thiE"/>
    <property type="match status" value="1"/>
</dbReference>
<dbReference type="PANTHER" id="PTHR20857">
    <property type="entry name" value="THIAMINE-PHOSPHATE PYROPHOSPHORYLASE"/>
    <property type="match status" value="1"/>
</dbReference>
<keyword evidence="4 9" id="KW-0460">Magnesium</keyword>
<feature type="binding site" evidence="9">
    <location>
        <position position="70"/>
    </location>
    <ligand>
        <name>4-amino-2-methyl-5-(diphosphooxymethyl)pyrimidine</name>
        <dbReference type="ChEBI" id="CHEBI:57841"/>
    </ligand>
</feature>
<evidence type="ECO:0000256" key="2">
    <source>
        <dbReference type="ARBA" id="ARBA00022679"/>
    </source>
</evidence>